<name>A0A4Z0PQ01_9BACT</name>
<dbReference type="InterPro" id="IPR027463">
    <property type="entry name" value="AcrB_DN_DC_subdom"/>
</dbReference>
<sequence length="82" mass="8873">MILPTGVAKIGDREYDVRLNSSPEMIGTLNDLPIKTVNGVPVYIRDVAFVHEGSAVQSNIVRQDGSHSNQAIWGPGCIDILL</sequence>
<dbReference type="Gene3D" id="3.30.2090.10">
    <property type="entry name" value="Multidrug efflux transporter AcrB TolC docking domain, DN and DC subdomains"/>
    <property type="match status" value="1"/>
</dbReference>
<keyword evidence="2" id="KW-1185">Reference proteome</keyword>
<comment type="caution">
    <text evidence="1">The sequence shown here is derived from an EMBL/GenBank/DDBJ whole genome shotgun (WGS) entry which is preliminary data.</text>
</comment>
<dbReference type="RefSeq" id="WP_135496502.1">
    <property type="nucleotide sequence ID" value="NZ_SRLD01000005.1"/>
</dbReference>
<dbReference type="OrthoDB" id="9758234at2"/>
<accession>A0A4Z0PQ01</accession>
<gene>
    <name evidence="1" type="ORF">E5J99_04395</name>
</gene>
<proteinExistence type="predicted"/>
<dbReference type="AlphaFoldDB" id="A0A4Z0PQ01"/>
<dbReference type="EMBL" id="SRLD01000005">
    <property type="protein sequence ID" value="TGE18990.1"/>
    <property type="molecule type" value="Genomic_DNA"/>
</dbReference>
<evidence type="ECO:0000313" key="1">
    <source>
        <dbReference type="EMBL" id="TGE18990.1"/>
    </source>
</evidence>
<dbReference type="SUPFAM" id="SSF82714">
    <property type="entry name" value="Multidrug efflux transporter AcrB TolC docking domain, DN and DC subdomains"/>
    <property type="match status" value="1"/>
</dbReference>
<reference evidence="1 2" key="1">
    <citation type="submission" date="2019-04" db="EMBL/GenBank/DDBJ databases">
        <authorList>
            <person name="Feng G."/>
            <person name="Zhang J."/>
            <person name="Zhu H."/>
        </authorList>
    </citation>
    <scope>NUCLEOTIDE SEQUENCE [LARGE SCALE GENOMIC DNA]</scope>
    <source>
        <strain evidence="1 2">JCM 17223</strain>
    </source>
</reference>
<organism evidence="1 2">
    <name type="scientific">Hymenobacter elongatus</name>
    <dbReference type="NCBI Taxonomy" id="877208"/>
    <lineage>
        <taxon>Bacteria</taxon>
        <taxon>Pseudomonadati</taxon>
        <taxon>Bacteroidota</taxon>
        <taxon>Cytophagia</taxon>
        <taxon>Cytophagales</taxon>
        <taxon>Hymenobacteraceae</taxon>
        <taxon>Hymenobacter</taxon>
    </lineage>
</organism>
<protein>
    <submittedName>
        <fullName evidence="1">Uncharacterized protein</fullName>
    </submittedName>
</protein>
<dbReference type="Proteomes" id="UP000297739">
    <property type="component" value="Unassembled WGS sequence"/>
</dbReference>
<evidence type="ECO:0000313" key="2">
    <source>
        <dbReference type="Proteomes" id="UP000297739"/>
    </source>
</evidence>